<accession>A0A7G9V2I6</accession>
<gene>
    <name evidence="1" type="ORF">phiPsa347_010</name>
</gene>
<keyword evidence="2" id="KW-1185">Reference proteome</keyword>
<name>A0A7G9V2I6_9CAUD</name>
<dbReference type="EMBL" id="MT670420">
    <property type="protein sequence ID" value="QNO00492.1"/>
    <property type="molecule type" value="Genomic_DNA"/>
</dbReference>
<proteinExistence type="predicted"/>
<dbReference type="Proteomes" id="UP000516214">
    <property type="component" value="Segment"/>
</dbReference>
<evidence type="ECO:0000313" key="1">
    <source>
        <dbReference type="EMBL" id="QNO00492.1"/>
    </source>
</evidence>
<evidence type="ECO:0000313" key="2">
    <source>
        <dbReference type="Proteomes" id="UP000516214"/>
    </source>
</evidence>
<sequence length="81" mass="9256">MSLAKFETITGYRSHRQAQERREWIDEAVVYLLALGIYAQDEITDAANLAIYLFSSARDEGGEIMYSAKEAVDEELTYWGD</sequence>
<protein>
    <submittedName>
        <fullName evidence="1">Uncharacterized protein</fullName>
    </submittedName>
</protein>
<reference evidence="1 2" key="1">
    <citation type="submission" date="2020-06" db="EMBL/GenBank/DDBJ databases">
        <title>Characterization of Pseudomonas phiPsa374-like phages.</title>
        <authorList>
            <person name="Warring S."/>
            <person name="Malone L.M."/>
            <person name="Easingwood R.A."/>
            <person name="Rigano L."/>
            <person name="Frampton R.A."/>
            <person name="Lopez Acedo E."/>
            <person name="Templeton M.D."/>
            <person name="Kleffmann T."/>
            <person name="Bostina M."/>
            <person name="Fineran P.C."/>
        </authorList>
    </citation>
    <scope>NUCLEOTIDE SEQUENCE [LARGE SCALE GENOMIC DNA]</scope>
</reference>
<organism evidence="1 2">
    <name type="scientific">Pseudomonas phage phiPsa347</name>
    <dbReference type="NCBI Taxonomy" id="1460364"/>
    <lineage>
        <taxon>Viruses</taxon>
        <taxon>Duplodnaviria</taxon>
        <taxon>Heunggongvirae</taxon>
        <taxon>Uroviricota</taxon>
        <taxon>Caudoviricetes</taxon>
        <taxon>Vandenendeviridae</taxon>
        <taxon>Gorskivirinae</taxon>
        <taxon>Otagovirus</taxon>
        <taxon>Otagovirus psa347</taxon>
    </lineage>
</organism>